<reference evidence="1" key="1">
    <citation type="journal article" date="2015" name="Nature">
        <title>Complex archaea that bridge the gap between prokaryotes and eukaryotes.</title>
        <authorList>
            <person name="Spang A."/>
            <person name="Saw J.H."/>
            <person name="Jorgensen S.L."/>
            <person name="Zaremba-Niedzwiedzka K."/>
            <person name="Martijn J."/>
            <person name="Lind A.E."/>
            <person name="van Eijk R."/>
            <person name="Schleper C."/>
            <person name="Guy L."/>
            <person name="Ettema T.J."/>
        </authorList>
    </citation>
    <scope>NUCLEOTIDE SEQUENCE</scope>
</reference>
<proteinExistence type="predicted"/>
<dbReference type="SUPFAM" id="SSF53474">
    <property type="entry name" value="alpha/beta-Hydrolases"/>
    <property type="match status" value="1"/>
</dbReference>
<feature type="non-terminal residue" evidence="1">
    <location>
        <position position="1"/>
    </location>
</feature>
<dbReference type="AlphaFoldDB" id="A0A0F9FGL5"/>
<gene>
    <name evidence="1" type="ORF">LCGC14_1953710</name>
</gene>
<protein>
    <recommendedName>
        <fullName evidence="2">AB hydrolase-1 domain-containing protein</fullName>
    </recommendedName>
</protein>
<evidence type="ECO:0000313" key="1">
    <source>
        <dbReference type="EMBL" id="KKL85544.1"/>
    </source>
</evidence>
<dbReference type="InterPro" id="IPR029058">
    <property type="entry name" value="AB_hydrolase_fold"/>
</dbReference>
<dbReference type="Gene3D" id="3.40.50.1820">
    <property type="entry name" value="alpha/beta hydrolase"/>
    <property type="match status" value="1"/>
</dbReference>
<evidence type="ECO:0008006" key="2">
    <source>
        <dbReference type="Google" id="ProtNLM"/>
    </source>
</evidence>
<organism evidence="1">
    <name type="scientific">marine sediment metagenome</name>
    <dbReference type="NCBI Taxonomy" id="412755"/>
    <lineage>
        <taxon>unclassified sequences</taxon>
        <taxon>metagenomes</taxon>
        <taxon>ecological metagenomes</taxon>
    </lineage>
</organism>
<accession>A0A0F9FGL5</accession>
<dbReference type="EMBL" id="LAZR01021376">
    <property type="protein sequence ID" value="KKL85544.1"/>
    <property type="molecule type" value="Genomic_DNA"/>
</dbReference>
<comment type="caution">
    <text evidence="1">The sequence shown here is derived from an EMBL/GenBank/DDBJ whole genome shotgun (WGS) entry which is preliminary data.</text>
</comment>
<sequence length="400" mass="44904">DVLLALGGVVVGGGWYFSDRLKGGALEPDRDPDQLDLQVVALEEGEVTLRATERASKDGDWTKEGIFGLEWAGGYGQVSAILRIDDEQVVREFSVIQGAPEIGEPARLDSFAFPGDPEQAHGIGFEEVVITSELGELPAWFVDGPRDTWVIFVHGKGANRREALRMLPTAVELGFPSLVITYRNDVEAPASPDGFYRFGKTEWEDLEAAADYAIQHGADELVLVGYSMGGGIVTNFLYELRLAERGVGGEKVNARRQLDKWLMKYGMTLEDIKKPEKRMYWFNPKGQFEKGLLLQCYAIVVNTSRPGQYKRPRQKGFKMTPRQYLELCSMYDFYTALWDKEVHHFFIAFIQKQGMYPKAAKDDHVALSMQELREHRKAAGMTDGIEKGNYVSTRKQIGDG</sequence>
<name>A0A0F9FGL5_9ZZZZ</name>